<proteinExistence type="inferred from homology"/>
<name>A0A5D3WNQ4_9BACT</name>
<dbReference type="InterPro" id="IPR012836">
    <property type="entry name" value="FlgF"/>
</dbReference>
<comment type="subcellular location">
    <subcellularLocation>
        <location evidence="1 4">Bacterial flagellum basal body</location>
    </subcellularLocation>
</comment>
<dbReference type="PANTHER" id="PTHR30435:SF19">
    <property type="entry name" value="FLAGELLAR BASAL-BODY ROD PROTEIN FLGG"/>
    <property type="match status" value="1"/>
</dbReference>
<feature type="domain" description="Flagellar basal-body/hook protein C-terminal" evidence="6">
    <location>
        <begin position="198"/>
        <end position="240"/>
    </location>
</feature>
<feature type="domain" description="Flagellar hook protein FlgE/F/G-like D1" evidence="7">
    <location>
        <begin position="87"/>
        <end position="151"/>
    </location>
</feature>
<dbReference type="InterPro" id="IPR019776">
    <property type="entry name" value="Flagellar_basal_body_rod_CS"/>
</dbReference>
<keyword evidence="3 4" id="KW-0975">Bacterial flagellum</keyword>
<evidence type="ECO:0000313" key="9">
    <source>
        <dbReference type="Proteomes" id="UP000324159"/>
    </source>
</evidence>
<keyword evidence="8" id="KW-0282">Flagellum</keyword>
<dbReference type="Proteomes" id="UP000324159">
    <property type="component" value="Unassembled WGS sequence"/>
</dbReference>
<keyword evidence="8" id="KW-0969">Cilium</keyword>
<dbReference type="InterPro" id="IPR020013">
    <property type="entry name" value="Flagellar_FlgE/F/G"/>
</dbReference>
<comment type="caution">
    <text evidence="8">The sequence shown here is derived from an EMBL/GenBank/DDBJ whole genome shotgun (WGS) entry which is preliminary data.</text>
</comment>
<evidence type="ECO:0000259" key="7">
    <source>
        <dbReference type="Pfam" id="PF22692"/>
    </source>
</evidence>
<dbReference type="NCBIfam" id="TIGR03506">
    <property type="entry name" value="FlgEFG_subfam"/>
    <property type="match status" value="1"/>
</dbReference>
<organism evidence="8 9">
    <name type="scientific">Geothermobacter ehrlichii</name>
    <dbReference type="NCBI Taxonomy" id="213224"/>
    <lineage>
        <taxon>Bacteria</taxon>
        <taxon>Pseudomonadati</taxon>
        <taxon>Thermodesulfobacteriota</taxon>
        <taxon>Desulfuromonadia</taxon>
        <taxon>Desulfuromonadales</taxon>
        <taxon>Geothermobacteraceae</taxon>
        <taxon>Geothermobacter</taxon>
    </lineage>
</organism>
<dbReference type="PROSITE" id="PS00588">
    <property type="entry name" value="FLAGELLA_BB_ROD"/>
    <property type="match status" value="1"/>
</dbReference>
<dbReference type="Pfam" id="PF06429">
    <property type="entry name" value="Flg_bbr_C"/>
    <property type="match status" value="1"/>
</dbReference>
<dbReference type="Pfam" id="PF22692">
    <property type="entry name" value="LlgE_F_G_D1"/>
    <property type="match status" value="1"/>
</dbReference>
<comment type="similarity">
    <text evidence="2 4">Belongs to the flagella basal body rod proteins family.</text>
</comment>
<dbReference type="EMBL" id="VNIB01000001">
    <property type="protein sequence ID" value="TYP00188.1"/>
    <property type="molecule type" value="Genomic_DNA"/>
</dbReference>
<dbReference type="Pfam" id="PF00460">
    <property type="entry name" value="Flg_bb_rod"/>
    <property type="match status" value="1"/>
</dbReference>
<evidence type="ECO:0000256" key="4">
    <source>
        <dbReference type="RuleBase" id="RU362116"/>
    </source>
</evidence>
<dbReference type="AlphaFoldDB" id="A0A5D3WNQ4"/>
<dbReference type="OrthoDB" id="9804559at2"/>
<evidence type="ECO:0000259" key="5">
    <source>
        <dbReference type="Pfam" id="PF00460"/>
    </source>
</evidence>
<protein>
    <submittedName>
        <fullName evidence="8">Flagellar basal-body rod protein FlgG</fullName>
    </submittedName>
</protein>
<dbReference type="GO" id="GO:0071978">
    <property type="term" value="P:bacterial-type flagellum-dependent swarming motility"/>
    <property type="evidence" value="ECO:0007669"/>
    <property type="project" value="TreeGrafter"/>
</dbReference>
<dbReference type="RefSeq" id="WP_148894372.1">
    <property type="nucleotide sequence ID" value="NZ_VNIB01000001.1"/>
</dbReference>
<keyword evidence="9" id="KW-1185">Reference proteome</keyword>
<sequence length="245" mass="26225">MTDTAYNAGLVSAASGAMSRLRAIDIITNNLANTNTPGFRRDVPGFDAALVRAQQGGDLVTTARLQRVSRDNTPGELKKSGNPLDVAIIGRGYFRVQDPKTGGEFYTRQGNFSRSPDGVLLTGAGYPVLGEGGPITLPAGGRIEIDPDGTILRDGQQVGRLQLVDFPDDVTLTRKGRGLLAAPQGTSPLPMDNPKLLQGWIETANVSPLTEMTRMVSYERDFEAYQKLIKAYGQLATKAAEIGAF</sequence>
<dbReference type="InterPro" id="IPR001444">
    <property type="entry name" value="Flag_bb_rod_N"/>
</dbReference>
<dbReference type="NCBIfam" id="TIGR02490">
    <property type="entry name" value="flgF"/>
    <property type="match status" value="1"/>
</dbReference>
<dbReference type="SUPFAM" id="SSF117143">
    <property type="entry name" value="Flagellar hook protein flgE"/>
    <property type="match status" value="1"/>
</dbReference>
<dbReference type="PANTHER" id="PTHR30435">
    <property type="entry name" value="FLAGELLAR PROTEIN"/>
    <property type="match status" value="1"/>
</dbReference>
<evidence type="ECO:0000256" key="2">
    <source>
        <dbReference type="ARBA" id="ARBA00009677"/>
    </source>
</evidence>
<evidence type="ECO:0000259" key="6">
    <source>
        <dbReference type="Pfam" id="PF06429"/>
    </source>
</evidence>
<evidence type="ECO:0000313" key="8">
    <source>
        <dbReference type="EMBL" id="TYP00188.1"/>
    </source>
</evidence>
<gene>
    <name evidence="8" type="ORF">EDC39_101349</name>
</gene>
<feature type="domain" description="Flagellar basal body rod protein N-terminal" evidence="5">
    <location>
        <begin position="12"/>
        <end position="40"/>
    </location>
</feature>
<reference evidence="8 9" key="1">
    <citation type="submission" date="2019-07" db="EMBL/GenBank/DDBJ databases">
        <title>Genomic Encyclopedia of Type Strains, Phase IV (KMG-IV): sequencing the most valuable type-strain genomes for metagenomic binning, comparative biology and taxonomic classification.</title>
        <authorList>
            <person name="Goeker M."/>
        </authorList>
    </citation>
    <scope>NUCLEOTIDE SEQUENCE [LARGE SCALE GENOMIC DNA]</scope>
    <source>
        <strain evidence="8 9">SS015</strain>
    </source>
</reference>
<dbReference type="InterPro" id="IPR053967">
    <property type="entry name" value="LlgE_F_G-like_D1"/>
</dbReference>
<dbReference type="GO" id="GO:0030694">
    <property type="term" value="C:bacterial-type flagellum basal body, rod"/>
    <property type="evidence" value="ECO:0007669"/>
    <property type="project" value="InterPro"/>
</dbReference>
<accession>A0A5D3WNQ4</accession>
<evidence type="ECO:0000256" key="1">
    <source>
        <dbReference type="ARBA" id="ARBA00004117"/>
    </source>
</evidence>
<keyword evidence="8" id="KW-0966">Cell projection</keyword>
<evidence type="ECO:0000256" key="3">
    <source>
        <dbReference type="ARBA" id="ARBA00023143"/>
    </source>
</evidence>
<dbReference type="InterPro" id="IPR037925">
    <property type="entry name" value="FlgE/F/G-like"/>
</dbReference>
<dbReference type="InterPro" id="IPR010930">
    <property type="entry name" value="Flg_bb/hook_C_dom"/>
</dbReference>